<organism evidence="2 3">
    <name type="scientific">Diatraea saccharalis</name>
    <name type="common">sugarcane borer</name>
    <dbReference type="NCBI Taxonomy" id="40085"/>
    <lineage>
        <taxon>Eukaryota</taxon>
        <taxon>Metazoa</taxon>
        <taxon>Ecdysozoa</taxon>
        <taxon>Arthropoda</taxon>
        <taxon>Hexapoda</taxon>
        <taxon>Insecta</taxon>
        <taxon>Pterygota</taxon>
        <taxon>Neoptera</taxon>
        <taxon>Endopterygota</taxon>
        <taxon>Lepidoptera</taxon>
        <taxon>Glossata</taxon>
        <taxon>Ditrysia</taxon>
        <taxon>Pyraloidea</taxon>
        <taxon>Crambidae</taxon>
        <taxon>Crambinae</taxon>
        <taxon>Diatraea</taxon>
    </lineage>
</organism>
<keyword evidence="3" id="KW-1185">Reference proteome</keyword>
<feature type="compositionally biased region" description="Basic and acidic residues" evidence="1">
    <location>
        <begin position="259"/>
        <end position="274"/>
    </location>
</feature>
<feature type="compositionally biased region" description="Pro residues" evidence="1">
    <location>
        <begin position="85"/>
        <end position="101"/>
    </location>
</feature>
<dbReference type="AlphaFoldDB" id="A0A9N9RF26"/>
<reference evidence="2" key="2">
    <citation type="submission" date="2022-10" db="EMBL/GenBank/DDBJ databases">
        <authorList>
            <consortium name="ENA_rothamsted_submissions"/>
            <consortium name="culmorum"/>
            <person name="King R."/>
        </authorList>
    </citation>
    <scope>NUCLEOTIDE SEQUENCE</scope>
</reference>
<evidence type="ECO:0000313" key="2">
    <source>
        <dbReference type="EMBL" id="CAG9795428.1"/>
    </source>
</evidence>
<name>A0A9N9RF26_9NEOP</name>
<reference evidence="2" key="1">
    <citation type="submission" date="2021-12" db="EMBL/GenBank/DDBJ databases">
        <authorList>
            <person name="King R."/>
        </authorList>
    </citation>
    <scope>NUCLEOTIDE SEQUENCE</scope>
</reference>
<proteinExistence type="predicted"/>
<feature type="region of interest" description="Disordered" evidence="1">
    <location>
        <begin position="25"/>
        <end position="105"/>
    </location>
</feature>
<protein>
    <submittedName>
        <fullName evidence="2">Uncharacterized protein</fullName>
    </submittedName>
</protein>
<dbReference type="Proteomes" id="UP001153714">
    <property type="component" value="Chromosome 8"/>
</dbReference>
<feature type="compositionally biased region" description="Basic residues" evidence="1">
    <location>
        <begin position="61"/>
        <end position="75"/>
    </location>
</feature>
<feature type="compositionally biased region" description="Low complexity" evidence="1">
    <location>
        <begin position="46"/>
        <end position="60"/>
    </location>
</feature>
<evidence type="ECO:0000256" key="1">
    <source>
        <dbReference type="SAM" id="MobiDB-lite"/>
    </source>
</evidence>
<evidence type="ECO:0000313" key="3">
    <source>
        <dbReference type="Proteomes" id="UP001153714"/>
    </source>
</evidence>
<sequence>MELKQHLIDLSAQIRDIRVETGLRPRPFPLLTEPFAGGRGGERRTQGQQQPQQLQQFTKSRGQRRRSKKRTRRKQPQGNARSENRPPPPPPSSNQLPPPSRPRSAAYNRITESTSCVQRQLSRPPPLQLSQVKWTMSLVVLSIHLYPIWVAPVRRGILKSIDFAVCIREDSVIAPPFRGRSHFGCGCGAGGREVGSSWPPPAGSGPRSRTTYGITSVAGGGSVEPFLCQYVVQARVRPHTPTRRTDPPPTTNNDAPSRGSREAYHPPMLRESRRPRPPLPGIRPGRRSSLRSAPPLPDLLPGRRRGTTS</sequence>
<gene>
    <name evidence="2" type="ORF">DIATSA_LOCUS12694</name>
</gene>
<accession>A0A9N9RF26</accession>
<feature type="region of interest" description="Disordered" evidence="1">
    <location>
        <begin position="237"/>
        <end position="309"/>
    </location>
</feature>
<dbReference type="EMBL" id="OU893339">
    <property type="protein sequence ID" value="CAG9795428.1"/>
    <property type="molecule type" value="Genomic_DNA"/>
</dbReference>